<feature type="domain" description="Alpha-D-phosphohexomutase alpha/beta/alpha" evidence="7">
    <location>
        <begin position="8"/>
        <end position="140"/>
    </location>
</feature>
<evidence type="ECO:0000256" key="3">
    <source>
        <dbReference type="ARBA" id="ARBA00022553"/>
    </source>
</evidence>
<dbReference type="SUPFAM" id="SSF53738">
    <property type="entry name" value="Phosphoglucomutase, first 3 domains"/>
    <property type="match status" value="1"/>
</dbReference>
<dbReference type="PANTHER" id="PTHR43771">
    <property type="entry name" value="PHOSPHOMANNOMUTASE"/>
    <property type="match status" value="1"/>
</dbReference>
<evidence type="ECO:0000256" key="2">
    <source>
        <dbReference type="ARBA" id="ARBA00010231"/>
    </source>
</evidence>
<keyword evidence="3" id="KW-0597">Phosphoprotein</keyword>
<evidence type="ECO:0000256" key="6">
    <source>
        <dbReference type="ARBA" id="ARBA00023235"/>
    </source>
</evidence>
<gene>
    <name evidence="8" type="ORF">DRO04_02345</name>
</gene>
<comment type="caution">
    <text evidence="8">The sequence shown here is derived from an EMBL/GenBank/DDBJ whole genome shotgun (WGS) entry which is preliminary data.</text>
</comment>
<keyword evidence="4" id="KW-0479">Metal-binding</keyword>
<dbReference type="GO" id="GO:0046872">
    <property type="term" value="F:metal ion binding"/>
    <property type="evidence" value="ECO:0007669"/>
    <property type="project" value="UniProtKB-KW"/>
</dbReference>
<dbReference type="Pfam" id="PF02878">
    <property type="entry name" value="PGM_PMM_I"/>
    <property type="match status" value="1"/>
</dbReference>
<evidence type="ECO:0000259" key="7">
    <source>
        <dbReference type="Pfam" id="PF02878"/>
    </source>
</evidence>
<comment type="similarity">
    <text evidence="2">Belongs to the phosphohexose mutase family.</text>
</comment>
<accession>A0A497JJJ3</accession>
<evidence type="ECO:0000256" key="5">
    <source>
        <dbReference type="ARBA" id="ARBA00022842"/>
    </source>
</evidence>
<evidence type="ECO:0000313" key="8">
    <source>
        <dbReference type="EMBL" id="RLG70122.1"/>
    </source>
</evidence>
<evidence type="ECO:0000256" key="1">
    <source>
        <dbReference type="ARBA" id="ARBA00001946"/>
    </source>
</evidence>
<name>A0A497JJJ3_9ARCH</name>
<dbReference type="GO" id="GO:0016868">
    <property type="term" value="F:intramolecular phosphotransferase activity"/>
    <property type="evidence" value="ECO:0007669"/>
    <property type="project" value="InterPro"/>
</dbReference>
<evidence type="ECO:0000256" key="4">
    <source>
        <dbReference type="ARBA" id="ARBA00022723"/>
    </source>
</evidence>
<dbReference type="PANTHER" id="PTHR43771:SF1">
    <property type="entry name" value="PHOSPHOMANNOMUTASE"/>
    <property type="match status" value="1"/>
</dbReference>
<sequence length="169" mass="18959">MFVMLSKTIFREYDIRGIVDKEINEDAAFKIAKGFARLLNEKNVGSCIVGHDARIYSEKLKNSFVAGLLESGINVIDIGLCVTPMAYFAQHYFNVKGIAMITASHNPNGWTGFKLGYDFCSTLLPNDIKYLQSLVANEQFLAKNNGSYTSKDIVDVYVDDLAKRVKIER</sequence>
<dbReference type="EMBL" id="QMWP01000081">
    <property type="protein sequence ID" value="RLG70122.1"/>
    <property type="molecule type" value="Genomic_DNA"/>
</dbReference>
<reference evidence="8 9" key="1">
    <citation type="submission" date="2018-06" db="EMBL/GenBank/DDBJ databases">
        <title>Extensive metabolic versatility and redundancy in microbially diverse, dynamic hydrothermal sediments.</title>
        <authorList>
            <person name="Dombrowski N."/>
            <person name="Teske A."/>
            <person name="Baker B.J."/>
        </authorList>
    </citation>
    <scope>NUCLEOTIDE SEQUENCE [LARGE SCALE GENOMIC DNA]</scope>
    <source>
        <strain evidence="8">B51_G17</strain>
    </source>
</reference>
<feature type="non-terminal residue" evidence="8">
    <location>
        <position position="169"/>
    </location>
</feature>
<proteinExistence type="inferred from homology"/>
<protein>
    <submittedName>
        <fullName evidence="8">Phosphomannomutase/phosphoglucomutase</fullName>
    </submittedName>
</protein>
<comment type="cofactor">
    <cofactor evidence="1">
        <name>Mg(2+)</name>
        <dbReference type="ChEBI" id="CHEBI:18420"/>
    </cofactor>
</comment>
<keyword evidence="5" id="KW-0460">Magnesium</keyword>
<keyword evidence="6" id="KW-0413">Isomerase</keyword>
<dbReference type="Proteomes" id="UP000278031">
    <property type="component" value="Unassembled WGS sequence"/>
</dbReference>
<evidence type="ECO:0000313" key="9">
    <source>
        <dbReference type="Proteomes" id="UP000278031"/>
    </source>
</evidence>
<dbReference type="InterPro" id="IPR005844">
    <property type="entry name" value="A-D-PHexomutase_a/b/a-I"/>
</dbReference>
<dbReference type="GO" id="GO:0005975">
    <property type="term" value="P:carbohydrate metabolic process"/>
    <property type="evidence" value="ECO:0007669"/>
    <property type="project" value="InterPro"/>
</dbReference>
<dbReference type="Gene3D" id="3.40.120.10">
    <property type="entry name" value="Alpha-D-Glucose-1,6-Bisphosphate, subunit A, domain 3"/>
    <property type="match status" value="1"/>
</dbReference>
<dbReference type="AlphaFoldDB" id="A0A497JJJ3"/>
<dbReference type="InterPro" id="IPR016055">
    <property type="entry name" value="A-D-PHexomutase_a/b/a-I/II/III"/>
</dbReference>
<organism evidence="8 9">
    <name type="scientific">Candidatus Iainarchaeum sp</name>
    <dbReference type="NCBI Taxonomy" id="3101447"/>
    <lineage>
        <taxon>Archaea</taxon>
        <taxon>Candidatus Iainarchaeota</taxon>
        <taxon>Candidatus Iainarchaeia</taxon>
        <taxon>Candidatus Iainarchaeales</taxon>
        <taxon>Candidatus Iainarchaeaceae</taxon>
        <taxon>Candidatus Iainarchaeum</taxon>
    </lineage>
</organism>